<evidence type="ECO:0000256" key="6">
    <source>
        <dbReference type="SAM" id="Phobius"/>
    </source>
</evidence>
<comment type="caution">
    <text evidence="7">The sequence shown here is derived from an EMBL/GenBank/DDBJ whole genome shotgun (WGS) entry which is preliminary data.</text>
</comment>
<dbReference type="InterPro" id="IPR002528">
    <property type="entry name" value="MATE_fam"/>
</dbReference>
<dbReference type="GO" id="GO:0016020">
    <property type="term" value="C:membrane"/>
    <property type="evidence" value="ECO:0007669"/>
    <property type="project" value="UniProtKB-SubCell"/>
</dbReference>
<dbReference type="Proteomes" id="UP001150266">
    <property type="component" value="Unassembled WGS sequence"/>
</dbReference>
<dbReference type="InterPro" id="IPR045069">
    <property type="entry name" value="MATE_euk"/>
</dbReference>
<dbReference type="CDD" id="cd13132">
    <property type="entry name" value="MATE_eukaryotic"/>
    <property type="match status" value="1"/>
</dbReference>
<keyword evidence="3 6" id="KW-0812">Transmembrane</keyword>
<comment type="subcellular location">
    <subcellularLocation>
        <location evidence="1">Membrane</location>
        <topology evidence="1">Multi-pass membrane protein</topology>
    </subcellularLocation>
</comment>
<evidence type="ECO:0000313" key="8">
    <source>
        <dbReference type="Proteomes" id="UP001150266"/>
    </source>
</evidence>
<feature type="transmembrane region" description="Helical" evidence="6">
    <location>
        <begin position="123"/>
        <end position="141"/>
    </location>
</feature>
<dbReference type="GO" id="GO:0042910">
    <property type="term" value="F:xenobiotic transmembrane transporter activity"/>
    <property type="evidence" value="ECO:0007669"/>
    <property type="project" value="InterPro"/>
</dbReference>
<evidence type="ECO:0000256" key="5">
    <source>
        <dbReference type="ARBA" id="ARBA00023136"/>
    </source>
</evidence>
<dbReference type="AlphaFoldDB" id="A0A9W9AFX8"/>
<comment type="similarity">
    <text evidence="2">Belongs to the multi antimicrobial extrusion (MATE) (TC 2.A.66.1) family.</text>
</comment>
<name>A0A9W9AFX8_9AGAR</name>
<feature type="transmembrane region" description="Helical" evidence="6">
    <location>
        <begin position="229"/>
        <end position="247"/>
    </location>
</feature>
<evidence type="ECO:0000256" key="1">
    <source>
        <dbReference type="ARBA" id="ARBA00004141"/>
    </source>
</evidence>
<feature type="transmembrane region" description="Helical" evidence="6">
    <location>
        <begin position="448"/>
        <end position="474"/>
    </location>
</feature>
<keyword evidence="5 6" id="KW-0472">Membrane</keyword>
<reference evidence="7" key="1">
    <citation type="submission" date="2022-08" db="EMBL/GenBank/DDBJ databases">
        <title>A Global Phylogenomic Analysis of the Shiitake Genus Lentinula.</title>
        <authorList>
            <consortium name="DOE Joint Genome Institute"/>
            <person name="Sierra-Patev S."/>
            <person name="Min B."/>
            <person name="Naranjo-Ortiz M."/>
            <person name="Looney B."/>
            <person name="Konkel Z."/>
            <person name="Slot J.C."/>
            <person name="Sakamoto Y."/>
            <person name="Steenwyk J.L."/>
            <person name="Rokas A."/>
            <person name="Carro J."/>
            <person name="Camarero S."/>
            <person name="Ferreira P."/>
            <person name="Molpeceres G."/>
            <person name="Ruiz-Duenas F.J."/>
            <person name="Serrano A."/>
            <person name="Henrissat B."/>
            <person name="Drula E."/>
            <person name="Hughes K.W."/>
            <person name="Mata J.L."/>
            <person name="Ishikawa N.K."/>
            <person name="Vargas-Isla R."/>
            <person name="Ushijima S."/>
            <person name="Smith C.A."/>
            <person name="Ahrendt S."/>
            <person name="Andreopoulos W."/>
            <person name="He G."/>
            <person name="Labutti K."/>
            <person name="Lipzen A."/>
            <person name="Ng V."/>
            <person name="Riley R."/>
            <person name="Sandor L."/>
            <person name="Barry K."/>
            <person name="Martinez A.T."/>
            <person name="Xiao Y."/>
            <person name="Gibbons J.G."/>
            <person name="Terashima K."/>
            <person name="Grigoriev I.V."/>
            <person name="Hibbett D.S."/>
        </authorList>
    </citation>
    <scope>NUCLEOTIDE SEQUENCE</scope>
    <source>
        <strain evidence="7">JLM2183</strain>
    </source>
</reference>
<dbReference type="PANTHER" id="PTHR11206">
    <property type="entry name" value="MULTIDRUG RESISTANCE PROTEIN"/>
    <property type="match status" value="1"/>
</dbReference>
<protein>
    <submittedName>
        <fullName evidence="7">Mate-domain-containing protein</fullName>
    </submittedName>
</protein>
<dbReference type="GO" id="GO:0015297">
    <property type="term" value="F:antiporter activity"/>
    <property type="evidence" value="ECO:0007669"/>
    <property type="project" value="InterPro"/>
</dbReference>
<evidence type="ECO:0000313" key="7">
    <source>
        <dbReference type="EMBL" id="KAJ4480198.1"/>
    </source>
</evidence>
<dbReference type="Pfam" id="PF01554">
    <property type="entry name" value="MatE"/>
    <property type="match status" value="2"/>
</dbReference>
<dbReference type="OrthoDB" id="2126698at2759"/>
<feature type="transmembrane region" description="Helical" evidence="6">
    <location>
        <begin position="390"/>
        <end position="412"/>
    </location>
</feature>
<dbReference type="NCBIfam" id="TIGR00797">
    <property type="entry name" value="matE"/>
    <property type="match status" value="1"/>
</dbReference>
<proteinExistence type="inferred from homology"/>
<keyword evidence="4 6" id="KW-1133">Transmembrane helix</keyword>
<feature type="transmembrane region" description="Helical" evidence="6">
    <location>
        <begin position="190"/>
        <end position="209"/>
    </location>
</feature>
<feature type="transmembrane region" description="Helical" evidence="6">
    <location>
        <begin position="75"/>
        <end position="103"/>
    </location>
</feature>
<accession>A0A9W9AFX8</accession>
<gene>
    <name evidence="7" type="ORF">J3R30DRAFT_3470143</name>
</gene>
<evidence type="ECO:0000256" key="2">
    <source>
        <dbReference type="ARBA" id="ARBA00010199"/>
    </source>
</evidence>
<organism evidence="7 8">
    <name type="scientific">Lentinula aciculospora</name>
    <dbReference type="NCBI Taxonomy" id="153920"/>
    <lineage>
        <taxon>Eukaryota</taxon>
        <taxon>Fungi</taxon>
        <taxon>Dikarya</taxon>
        <taxon>Basidiomycota</taxon>
        <taxon>Agaricomycotina</taxon>
        <taxon>Agaricomycetes</taxon>
        <taxon>Agaricomycetidae</taxon>
        <taxon>Agaricales</taxon>
        <taxon>Marasmiineae</taxon>
        <taxon>Omphalotaceae</taxon>
        <taxon>Lentinula</taxon>
    </lineage>
</organism>
<evidence type="ECO:0000256" key="3">
    <source>
        <dbReference type="ARBA" id="ARBA00022692"/>
    </source>
</evidence>
<sequence>MDGTSEPASSSNTISEASPLLFKRRQRRSPSIKLIWSESLVVMKYAVPIFGINILEYSLVVVSVLSIGHISTTALAAITIGEMTVNVTGLSIIMGFASALDTVLPSAWTSDRPELVGLETQRMMLIVGFALIPIVTLWLNAEAVLLKLNQEPEVARLAALYLRYMCIGLPAFTFNCVSRRYLQCQGLFSVPTRIIIVVAPINVLLNYILVWGPSPTRVGFIGAPIATSISYYLLAISYIIYGVFWADRKAWYPITMRNLQGVFGLRNLGFLFKLGLAGVGQTVSEWWAWDIVALVASQLGSDIILACQSILVVTSSTTWQAPYALGIATSIRIGNLLGERDDLRAEAAAKGVLVAGFAIAGITSVLLLVFRNLYAYMFNDDPDVVSMVASITPILAAFQIFDATAGVTSGILRARSKQVLGAVLNISAYYVFGIPFGIYLAFSSATHMGLLGLWVGLTVALVYCASFGVAMSVWTPDWEKEVIKVGKRVEQEGERERVREEREEEQRIRALSDSSTIGTEGRSTRASVCSTTASVRSIDQEC</sequence>
<dbReference type="EMBL" id="JAOTPV010000007">
    <property type="protein sequence ID" value="KAJ4480198.1"/>
    <property type="molecule type" value="Genomic_DNA"/>
</dbReference>
<evidence type="ECO:0000256" key="4">
    <source>
        <dbReference type="ARBA" id="ARBA00022989"/>
    </source>
</evidence>
<feature type="transmembrane region" description="Helical" evidence="6">
    <location>
        <begin position="347"/>
        <end position="370"/>
    </location>
</feature>
<feature type="transmembrane region" description="Helical" evidence="6">
    <location>
        <begin position="419"/>
        <end position="442"/>
    </location>
</feature>
<keyword evidence="8" id="KW-1185">Reference proteome</keyword>
<dbReference type="GO" id="GO:1990961">
    <property type="term" value="P:xenobiotic detoxification by transmembrane export across the plasma membrane"/>
    <property type="evidence" value="ECO:0007669"/>
    <property type="project" value="InterPro"/>
</dbReference>